<reference evidence="2" key="1">
    <citation type="submission" date="2022-11" db="UniProtKB">
        <authorList>
            <consortium name="WormBaseParasite"/>
        </authorList>
    </citation>
    <scope>IDENTIFICATION</scope>
</reference>
<dbReference type="Proteomes" id="UP000887565">
    <property type="component" value="Unplaced"/>
</dbReference>
<protein>
    <submittedName>
        <fullName evidence="2">Uncharacterized protein</fullName>
    </submittedName>
</protein>
<evidence type="ECO:0000313" key="2">
    <source>
        <dbReference type="WBParaSite" id="nRc.2.0.1.t08383-RA"/>
    </source>
</evidence>
<proteinExistence type="predicted"/>
<evidence type="ECO:0000313" key="1">
    <source>
        <dbReference type="Proteomes" id="UP000887565"/>
    </source>
</evidence>
<name>A0A915I2M4_ROMCU</name>
<sequence length="47" mass="5263">MRWKKPVMESAAVKRLAATAGFEAAYTWPRAGFIKETKALAELQPKL</sequence>
<accession>A0A915I2M4</accession>
<dbReference type="WBParaSite" id="nRc.2.0.1.t08383-RA">
    <property type="protein sequence ID" value="nRc.2.0.1.t08383-RA"/>
    <property type="gene ID" value="nRc.2.0.1.g08383"/>
</dbReference>
<organism evidence="1 2">
    <name type="scientific">Romanomermis culicivorax</name>
    <name type="common">Nematode worm</name>
    <dbReference type="NCBI Taxonomy" id="13658"/>
    <lineage>
        <taxon>Eukaryota</taxon>
        <taxon>Metazoa</taxon>
        <taxon>Ecdysozoa</taxon>
        <taxon>Nematoda</taxon>
        <taxon>Enoplea</taxon>
        <taxon>Dorylaimia</taxon>
        <taxon>Mermithida</taxon>
        <taxon>Mermithoidea</taxon>
        <taxon>Mermithidae</taxon>
        <taxon>Romanomermis</taxon>
    </lineage>
</organism>
<keyword evidence="1" id="KW-1185">Reference proteome</keyword>
<dbReference type="AlphaFoldDB" id="A0A915I2M4"/>